<dbReference type="InterPro" id="IPR036638">
    <property type="entry name" value="HLH_DNA-bd_sf"/>
</dbReference>
<comment type="caution">
    <text evidence="4">The sequence shown here is derived from an EMBL/GenBank/DDBJ whole genome shotgun (WGS) entry which is preliminary data.</text>
</comment>
<reference evidence="5" key="1">
    <citation type="journal article" date="2017" name="bioRxiv">
        <title>Comparative analysis of the genomes of Stylophora pistillata and Acropora digitifera provides evidence for extensive differences between species of corals.</title>
        <authorList>
            <person name="Voolstra C.R."/>
            <person name="Li Y."/>
            <person name="Liew Y.J."/>
            <person name="Baumgarten S."/>
            <person name="Zoccola D."/>
            <person name="Flot J.-F."/>
            <person name="Tambutte S."/>
            <person name="Allemand D."/>
            <person name="Aranda M."/>
        </authorList>
    </citation>
    <scope>NUCLEOTIDE SEQUENCE [LARGE SCALE GENOMIC DNA]</scope>
</reference>
<evidence type="ECO:0000313" key="4">
    <source>
        <dbReference type="EMBL" id="PFX30841.1"/>
    </source>
</evidence>
<evidence type="ECO:0000256" key="1">
    <source>
        <dbReference type="ARBA" id="ARBA00023125"/>
    </source>
</evidence>
<dbReference type="GO" id="GO:0003677">
    <property type="term" value="F:DNA binding"/>
    <property type="evidence" value="ECO:0007669"/>
    <property type="project" value="UniProtKB-KW"/>
</dbReference>
<keyword evidence="5" id="KW-1185">Reference proteome</keyword>
<feature type="region of interest" description="Disordered" evidence="2">
    <location>
        <begin position="452"/>
        <end position="527"/>
    </location>
</feature>
<dbReference type="FunFam" id="4.10.280.10:FF:000019">
    <property type="entry name" value="Myc proto-oncogene protein"/>
    <property type="match status" value="1"/>
</dbReference>
<feature type="region of interest" description="Disordered" evidence="2">
    <location>
        <begin position="391"/>
        <end position="416"/>
    </location>
</feature>
<dbReference type="STRING" id="50429.A0A2B4SLR8"/>
<dbReference type="InterPro" id="IPR050433">
    <property type="entry name" value="Myc_transcription_factors"/>
</dbReference>
<dbReference type="PROSITE" id="PS50888">
    <property type="entry name" value="BHLH"/>
    <property type="match status" value="1"/>
</dbReference>
<dbReference type="Proteomes" id="UP000225706">
    <property type="component" value="Unassembled WGS sequence"/>
</dbReference>
<dbReference type="GO" id="GO:0046983">
    <property type="term" value="F:protein dimerization activity"/>
    <property type="evidence" value="ECO:0007669"/>
    <property type="project" value="InterPro"/>
</dbReference>
<evidence type="ECO:0000259" key="3">
    <source>
        <dbReference type="PROSITE" id="PS50888"/>
    </source>
</evidence>
<evidence type="ECO:0000313" key="5">
    <source>
        <dbReference type="Proteomes" id="UP000225706"/>
    </source>
</evidence>
<dbReference type="Pfam" id="PF00010">
    <property type="entry name" value="HLH"/>
    <property type="match status" value="1"/>
</dbReference>
<accession>A0A2B4SLR8</accession>
<dbReference type="OrthoDB" id="5964374at2759"/>
<organism evidence="4 5">
    <name type="scientific">Stylophora pistillata</name>
    <name type="common">Smooth cauliflower coral</name>
    <dbReference type="NCBI Taxonomy" id="50429"/>
    <lineage>
        <taxon>Eukaryota</taxon>
        <taxon>Metazoa</taxon>
        <taxon>Cnidaria</taxon>
        <taxon>Anthozoa</taxon>
        <taxon>Hexacorallia</taxon>
        <taxon>Scleractinia</taxon>
        <taxon>Astrocoeniina</taxon>
        <taxon>Pocilloporidae</taxon>
        <taxon>Stylophora</taxon>
    </lineage>
</organism>
<gene>
    <name evidence="4" type="primary">Mycs</name>
    <name evidence="4" type="ORF">AWC38_SpisGene4318</name>
</gene>
<dbReference type="AlphaFoldDB" id="A0A2B4SLR8"/>
<dbReference type="SUPFAM" id="SSF47459">
    <property type="entry name" value="HLH, helix-loop-helix DNA-binding domain"/>
    <property type="match status" value="1"/>
</dbReference>
<name>A0A2B4SLR8_STYPI</name>
<feature type="domain" description="BHLH" evidence="3">
    <location>
        <begin position="510"/>
        <end position="562"/>
    </location>
</feature>
<feature type="compositionally biased region" description="Basic and acidic residues" evidence="2">
    <location>
        <begin position="400"/>
        <end position="416"/>
    </location>
</feature>
<sequence>MLFQLSTDIGEFNPSGIFEFNKPDNPLYYNGVNINSALKQSLTIGTSPCRTSCFPQSRDSLESNGSVYEAVSIGETSFGGSFGHDETDGSIFGGKPPSYAADDAQVVPDFNEILETIHVDLDKSNAQSVQFITDHEASTDARGPQCRNFDRSLLKRRNSERDELEIYFPCVLTPIPVDRLYSTLVDDSTVFKFPTTSDEFLPEHKDSGGLITRAQNFSYSIPMAEGENSLESFGNFNVFSKLHGSHEEFDLSANTFELPAETFRVKNHPDSCNLFGGKDYNSMNGDFCYDGIGSQHLIEKDTPVSLSVTTAENNYNLQKSLNNTFLPKAVNIEDGNYVSKASIPLSGCLTFYGTLPFQLNSSTLVENFAKFPPTVAENTALSLSRISSEENFTNSSFDHNPAKELPSKKQVEVKSSDEASQLSLAENLNFSDGVFSEQDSSLYSLQNQIWKSTPRRERELERNPRNRNAEMKTTASPETASSAFFIQNSGRLKDSRRSKRTKKKGNLQGETRDFHNDMEKQRRTNMKTRFQNLRLTLPELIDNDKASKIVILQKAFKYIILLEQESIELENRKKSERQRNIDLLDKLQKITSGN</sequence>
<feature type="compositionally biased region" description="Basic and acidic residues" evidence="2">
    <location>
        <begin position="454"/>
        <end position="470"/>
    </location>
</feature>
<feature type="compositionally biased region" description="Basic residues" evidence="2">
    <location>
        <begin position="494"/>
        <end position="505"/>
    </location>
</feature>
<feature type="compositionally biased region" description="Polar residues" evidence="2">
    <location>
        <begin position="471"/>
        <end position="490"/>
    </location>
</feature>
<dbReference type="Gene3D" id="4.10.280.10">
    <property type="entry name" value="Helix-loop-helix DNA-binding domain"/>
    <property type="match status" value="1"/>
</dbReference>
<keyword evidence="1" id="KW-0238">DNA-binding</keyword>
<dbReference type="CDD" id="cd11400">
    <property type="entry name" value="bHLHzip_Myc"/>
    <property type="match status" value="1"/>
</dbReference>
<dbReference type="SMART" id="SM00353">
    <property type="entry name" value="HLH"/>
    <property type="match status" value="1"/>
</dbReference>
<evidence type="ECO:0000256" key="2">
    <source>
        <dbReference type="SAM" id="MobiDB-lite"/>
    </source>
</evidence>
<proteinExistence type="predicted"/>
<feature type="compositionally biased region" description="Basic and acidic residues" evidence="2">
    <location>
        <begin position="510"/>
        <end position="522"/>
    </location>
</feature>
<dbReference type="PANTHER" id="PTHR45851">
    <property type="entry name" value="MYC PROTO-ONCOGENE"/>
    <property type="match status" value="1"/>
</dbReference>
<dbReference type="EMBL" id="LSMT01000044">
    <property type="protein sequence ID" value="PFX30841.1"/>
    <property type="molecule type" value="Genomic_DNA"/>
</dbReference>
<dbReference type="InterPro" id="IPR011598">
    <property type="entry name" value="bHLH_dom"/>
</dbReference>
<protein>
    <submittedName>
        <fullName evidence="4">Protein S-Myc</fullName>
    </submittedName>
</protein>